<gene>
    <name evidence="2" type="ORF">TPC1_16694</name>
</gene>
<feature type="non-terminal residue" evidence="2">
    <location>
        <position position="1"/>
    </location>
</feature>
<organism evidence="2">
    <name type="scientific">Trepomonas sp. PC1</name>
    <dbReference type="NCBI Taxonomy" id="1076344"/>
    <lineage>
        <taxon>Eukaryota</taxon>
        <taxon>Metamonada</taxon>
        <taxon>Diplomonadida</taxon>
        <taxon>Hexamitidae</taxon>
        <taxon>Hexamitinae</taxon>
        <taxon>Trepomonas</taxon>
    </lineage>
</organism>
<evidence type="ECO:0000313" key="2">
    <source>
        <dbReference type="EMBL" id="JAP91634.1"/>
    </source>
</evidence>
<protein>
    <submittedName>
        <fullName evidence="2">Myb-like DNA-binding domain-containing protein</fullName>
    </submittedName>
</protein>
<feature type="domain" description="Myb-like" evidence="1">
    <location>
        <begin position="1"/>
        <end position="46"/>
    </location>
</feature>
<dbReference type="PROSITE" id="PS50090">
    <property type="entry name" value="MYB_LIKE"/>
    <property type="match status" value="1"/>
</dbReference>
<proteinExistence type="predicted"/>
<keyword evidence="2" id="KW-0238">DNA-binding</keyword>
<dbReference type="InterPro" id="IPR001005">
    <property type="entry name" value="SANT/Myb"/>
</dbReference>
<dbReference type="GO" id="GO:0003677">
    <property type="term" value="F:DNA binding"/>
    <property type="evidence" value="ECO:0007669"/>
    <property type="project" value="UniProtKB-KW"/>
</dbReference>
<evidence type="ECO:0000259" key="1">
    <source>
        <dbReference type="PROSITE" id="PS50090"/>
    </source>
</evidence>
<reference evidence="2" key="1">
    <citation type="submission" date="2015-07" db="EMBL/GenBank/DDBJ databases">
        <title>Adaptation to a free-living lifestyle via gene acquisitions in the diplomonad Trepomonas sp. PC1.</title>
        <authorList>
            <person name="Xu F."/>
            <person name="Jerlstrom-Hultqvist J."/>
            <person name="Kolisko M."/>
            <person name="Simpson A.G.B."/>
            <person name="Roger A.J."/>
            <person name="Svard S.G."/>
            <person name="Andersson J.O."/>
        </authorList>
    </citation>
    <scope>NUCLEOTIDE SEQUENCE</scope>
    <source>
        <strain evidence="2">PC1</strain>
    </source>
</reference>
<sequence length="190" mass="22753">VWLSDKDQLIKLVEENTMNQRISWQKIASQLNRTPNQCKTMFTVEMKMKQFTSNQKWTPEQIHILFGCVQTLGQQWTLIQKNYFPDKTVSQIRQKYIAVNQALTELLAHLDDFETHNFSKQFLLLHKHQATYFQSQLKNYKIEMEKLKMGEIIMPTDVLLENGMRDKDLTWFHKVKEIDFDDLLQKIEKK</sequence>
<feature type="non-terminal residue" evidence="2">
    <location>
        <position position="190"/>
    </location>
</feature>
<dbReference type="InterPro" id="IPR009057">
    <property type="entry name" value="Homeodomain-like_sf"/>
</dbReference>
<dbReference type="EMBL" id="GDID01004972">
    <property type="protein sequence ID" value="JAP91634.1"/>
    <property type="molecule type" value="Transcribed_RNA"/>
</dbReference>
<dbReference type="Gene3D" id="1.10.10.60">
    <property type="entry name" value="Homeodomain-like"/>
    <property type="match status" value="2"/>
</dbReference>
<dbReference type="AlphaFoldDB" id="A0A146K6S8"/>
<dbReference type="SMART" id="SM00717">
    <property type="entry name" value="SANT"/>
    <property type="match status" value="2"/>
</dbReference>
<dbReference type="Pfam" id="PF13921">
    <property type="entry name" value="Myb_DNA-bind_6"/>
    <property type="match status" value="1"/>
</dbReference>
<dbReference type="SUPFAM" id="SSF46689">
    <property type="entry name" value="Homeodomain-like"/>
    <property type="match status" value="2"/>
</dbReference>
<dbReference type="CDD" id="cd00167">
    <property type="entry name" value="SANT"/>
    <property type="match status" value="1"/>
</dbReference>
<name>A0A146K6S8_9EUKA</name>
<accession>A0A146K6S8</accession>